<dbReference type="EMBL" id="QJKI01000045">
    <property type="protein sequence ID" value="PXX73408.1"/>
    <property type="molecule type" value="Genomic_DNA"/>
</dbReference>
<dbReference type="SMART" id="SM00327">
    <property type="entry name" value="VWA"/>
    <property type="match status" value="1"/>
</dbReference>
<keyword evidence="4" id="KW-1185">Reference proteome</keyword>
<dbReference type="InterPro" id="IPR019303">
    <property type="entry name" value="vWA_TerF_C"/>
</dbReference>
<dbReference type="InterPro" id="IPR002035">
    <property type="entry name" value="VWF_A"/>
</dbReference>
<gene>
    <name evidence="3" type="ORF">DFR34_1453</name>
</gene>
<reference evidence="3 4" key="1">
    <citation type="submission" date="2018-05" db="EMBL/GenBank/DDBJ databases">
        <title>Genomic Encyclopedia of Type Strains, Phase IV (KMG-IV): sequencing the most valuable type-strain genomes for metagenomic binning, comparative biology and taxonomic classification.</title>
        <authorList>
            <person name="Goeker M."/>
        </authorList>
    </citation>
    <scope>NUCLEOTIDE SEQUENCE [LARGE SCALE GENOMIC DNA]</scope>
    <source>
        <strain evidence="3 4">DSM 29661</strain>
    </source>
</reference>
<dbReference type="Pfam" id="PF02342">
    <property type="entry name" value="TerD"/>
    <property type="match status" value="1"/>
</dbReference>
<dbReference type="RefSeq" id="WP_110392264.1">
    <property type="nucleotide sequence ID" value="NZ_QJKI01000045.1"/>
</dbReference>
<dbReference type="CDD" id="cd00198">
    <property type="entry name" value="vWFA"/>
    <property type="match status" value="1"/>
</dbReference>
<dbReference type="Gene3D" id="2.60.60.30">
    <property type="entry name" value="sav2460 like domains"/>
    <property type="match status" value="1"/>
</dbReference>
<comment type="caution">
    <text evidence="3">The sequence shown here is derived from an EMBL/GenBank/DDBJ whole genome shotgun (WGS) entry which is preliminary data.</text>
</comment>
<dbReference type="PROSITE" id="PS50234">
    <property type="entry name" value="VWFA"/>
    <property type="match status" value="1"/>
</dbReference>
<evidence type="ECO:0000313" key="4">
    <source>
        <dbReference type="Proteomes" id="UP000247555"/>
    </source>
</evidence>
<dbReference type="SUPFAM" id="SSF53300">
    <property type="entry name" value="vWA-like"/>
    <property type="match status" value="1"/>
</dbReference>
<dbReference type="PANTHER" id="PTHR32097">
    <property type="entry name" value="CAMP-BINDING PROTEIN 1-RELATED"/>
    <property type="match status" value="1"/>
</dbReference>
<name>A0A318KQD8_9NEIS</name>
<dbReference type="CDD" id="cd06974">
    <property type="entry name" value="TerD_like"/>
    <property type="match status" value="1"/>
</dbReference>
<dbReference type="GO" id="GO:0046690">
    <property type="term" value="P:response to tellurium ion"/>
    <property type="evidence" value="ECO:0007669"/>
    <property type="project" value="UniProtKB-KW"/>
</dbReference>
<organism evidence="3 4">
    <name type="scientific">Rivihabitans pingtungensis</name>
    <dbReference type="NCBI Taxonomy" id="1054498"/>
    <lineage>
        <taxon>Bacteria</taxon>
        <taxon>Pseudomonadati</taxon>
        <taxon>Pseudomonadota</taxon>
        <taxon>Betaproteobacteria</taxon>
        <taxon>Neisseriales</taxon>
        <taxon>Aquaspirillaceae</taxon>
        <taxon>Rivihabitans</taxon>
    </lineage>
</organism>
<feature type="domain" description="VWFA" evidence="2">
    <location>
        <begin position="223"/>
        <end position="423"/>
    </location>
</feature>
<evidence type="ECO:0000256" key="1">
    <source>
        <dbReference type="ARBA" id="ARBA00022686"/>
    </source>
</evidence>
<sequence length="441" mass="49010">MQILARGQRIGLSDLGILTGCFTLKLACQADKHNLDIACFGLDARHQLSDERYMTFFNQPSTPCQGVRLTAADAFTFDLQRLPPSIEALTLTLALDHPDPKLTLNTLGHSSLQLLAPDGRQLASLPFDGTWFIQERAIMLVEIYRKNQQWRLKLVAQGFNGGLAALVSHFGGVVAAPPAVEPPPATRVSLEKRIEKEAPQLVSLVKKAAVSLEKAGLSNHRARVCLCLDISGSMSQLYASGAIQRFAERILALACRFDDDGEIDVFLFGQDVHHPKPMTLANCSQYIPLLLRHFPLEGDTRYGRAMKAITEFYLGTVPQLSDQAVYAQATPIYVMFVTDGGTSDKSQTESLLRATSHAPIFWQYMGIGKGRKSKSKKLARFIDSDFPFLENLDELSGRLIDNANFFSVLTPEEYSDEALYSLLMEEYPHWLKLAQAHHMLP</sequence>
<dbReference type="Pfam" id="PF10138">
    <property type="entry name" value="vWA-TerF-like"/>
    <property type="match status" value="1"/>
</dbReference>
<evidence type="ECO:0000313" key="3">
    <source>
        <dbReference type="EMBL" id="PXX73408.1"/>
    </source>
</evidence>
<dbReference type="Gene3D" id="3.40.50.410">
    <property type="entry name" value="von Willebrand factor, type A domain"/>
    <property type="match status" value="1"/>
</dbReference>
<dbReference type="AlphaFoldDB" id="A0A318KQD8"/>
<protein>
    <submittedName>
        <fullName evidence="3">Stress response protein SCP2</fullName>
    </submittedName>
</protein>
<dbReference type="PANTHER" id="PTHR32097:SF3">
    <property type="entry name" value="TELLURITE RESISTANCE PROTEIN"/>
    <property type="match status" value="1"/>
</dbReference>
<dbReference type="InterPro" id="IPR051324">
    <property type="entry name" value="Stress/Tellurium_Resist"/>
</dbReference>
<evidence type="ECO:0000259" key="2">
    <source>
        <dbReference type="PROSITE" id="PS50234"/>
    </source>
</evidence>
<dbReference type="InterPro" id="IPR003325">
    <property type="entry name" value="TerD"/>
</dbReference>
<dbReference type="Proteomes" id="UP000247555">
    <property type="component" value="Unassembled WGS sequence"/>
</dbReference>
<dbReference type="OrthoDB" id="2079357at2"/>
<proteinExistence type="predicted"/>
<keyword evidence="1" id="KW-0778">Tellurium resistance</keyword>
<accession>A0A318KQD8</accession>
<dbReference type="InterPro" id="IPR036465">
    <property type="entry name" value="vWFA_dom_sf"/>
</dbReference>